<accession>A0ABS2Z7P5</accession>
<reference evidence="1 2" key="1">
    <citation type="submission" date="2021-01" db="EMBL/GenBank/DDBJ databases">
        <title>Genome Sequencing of Type Strains.</title>
        <authorList>
            <person name="Lemaire J.F."/>
            <person name="Inderbitzin P."/>
            <person name="Collins S.B."/>
            <person name="Wespe N."/>
            <person name="Knight-Connoni V."/>
        </authorList>
    </citation>
    <scope>NUCLEOTIDE SEQUENCE [LARGE SCALE GENOMIC DNA]</scope>
    <source>
        <strain evidence="1 2">DSM 14730</strain>
    </source>
</reference>
<evidence type="ECO:0000313" key="2">
    <source>
        <dbReference type="Proteomes" id="UP001319060"/>
    </source>
</evidence>
<protein>
    <submittedName>
        <fullName evidence="1">Uncharacterized protein</fullName>
    </submittedName>
</protein>
<dbReference type="RefSeq" id="WP_188404471.1">
    <property type="nucleotide sequence ID" value="NZ_JAFHKS010000039.1"/>
</dbReference>
<sequence length="52" mass="5892">MDETDRLAEKYVKFAGLDGKLAGLCTKLAGLNPDFQELLISWQLCAVYRLWS</sequence>
<evidence type="ECO:0000313" key="1">
    <source>
        <dbReference type="EMBL" id="MBN3544064.1"/>
    </source>
</evidence>
<proteinExistence type="predicted"/>
<dbReference type="EMBL" id="JAFHKS010000039">
    <property type="protein sequence ID" value="MBN3544064.1"/>
    <property type="molecule type" value="Genomic_DNA"/>
</dbReference>
<dbReference type="Proteomes" id="UP001319060">
    <property type="component" value="Unassembled WGS sequence"/>
</dbReference>
<comment type="caution">
    <text evidence="1">The sequence shown here is derived from an EMBL/GenBank/DDBJ whole genome shotgun (WGS) entry which is preliminary data.</text>
</comment>
<gene>
    <name evidence="1" type="ORF">JYA64_02010</name>
</gene>
<keyword evidence="2" id="KW-1185">Reference proteome</keyword>
<organism evidence="1 2">
    <name type="scientific">Fictibacillus barbaricus</name>
    <dbReference type="NCBI Taxonomy" id="182136"/>
    <lineage>
        <taxon>Bacteria</taxon>
        <taxon>Bacillati</taxon>
        <taxon>Bacillota</taxon>
        <taxon>Bacilli</taxon>
        <taxon>Bacillales</taxon>
        <taxon>Fictibacillaceae</taxon>
        <taxon>Fictibacillus</taxon>
    </lineage>
</organism>
<name>A0ABS2Z7P5_9BACL</name>